<evidence type="ECO:0000313" key="3">
    <source>
        <dbReference type="Proteomes" id="UP000199079"/>
    </source>
</evidence>
<sequence>MASQHKYWGDNGEVGEDGVGGDEVDGDEDEVGDGDACTASLAAPCRSTSHSVMWTFPASVTVASVSGGTMAVAPLSSRIAGPSTVRPVAREFRS</sequence>
<dbReference type="AlphaFoldDB" id="A0A1H3L2V9"/>
<protein>
    <submittedName>
        <fullName evidence="2">Uncharacterized protein</fullName>
    </submittedName>
</protein>
<dbReference type="EMBL" id="FNPC01000006">
    <property type="protein sequence ID" value="SDY58753.1"/>
    <property type="molecule type" value="Genomic_DNA"/>
</dbReference>
<organism evidence="2 3">
    <name type="scientific">Halopenitus persicus</name>
    <dbReference type="NCBI Taxonomy" id="1048396"/>
    <lineage>
        <taxon>Archaea</taxon>
        <taxon>Methanobacteriati</taxon>
        <taxon>Methanobacteriota</taxon>
        <taxon>Stenosarchaea group</taxon>
        <taxon>Halobacteria</taxon>
        <taxon>Halobacteriales</taxon>
        <taxon>Haloferacaceae</taxon>
        <taxon>Halopenitus</taxon>
    </lineage>
</organism>
<proteinExistence type="predicted"/>
<keyword evidence="3" id="KW-1185">Reference proteome</keyword>
<accession>A0A1H3L2V9</accession>
<evidence type="ECO:0000256" key="1">
    <source>
        <dbReference type="SAM" id="MobiDB-lite"/>
    </source>
</evidence>
<name>A0A1H3L2V9_9EURY</name>
<gene>
    <name evidence="2" type="ORF">SAMN05216564_106267</name>
</gene>
<feature type="compositionally biased region" description="Acidic residues" evidence="1">
    <location>
        <begin position="13"/>
        <end position="33"/>
    </location>
</feature>
<feature type="region of interest" description="Disordered" evidence="1">
    <location>
        <begin position="1"/>
        <end position="35"/>
    </location>
</feature>
<evidence type="ECO:0000313" key="2">
    <source>
        <dbReference type="EMBL" id="SDY58753.1"/>
    </source>
</evidence>
<reference evidence="3" key="1">
    <citation type="submission" date="2016-10" db="EMBL/GenBank/DDBJ databases">
        <authorList>
            <person name="Varghese N."/>
            <person name="Submissions S."/>
        </authorList>
    </citation>
    <scope>NUCLEOTIDE SEQUENCE [LARGE SCALE GENOMIC DNA]</scope>
    <source>
        <strain evidence="3">DC30,IBRC 10041,KCTC 4046</strain>
    </source>
</reference>
<dbReference type="Proteomes" id="UP000199079">
    <property type="component" value="Unassembled WGS sequence"/>
</dbReference>